<comment type="caution">
    <text evidence="2">The sequence shown here is derived from an EMBL/GenBank/DDBJ whole genome shotgun (WGS) entry which is preliminary data.</text>
</comment>
<accession>A0AAW1U632</accession>
<evidence type="ECO:0000313" key="3">
    <source>
        <dbReference type="Proteomes" id="UP001431783"/>
    </source>
</evidence>
<sequence length="114" mass="13391">MLTGDEVNKSSTQNAFMSRHNNKSGKSQDFKENIIAMALRIDKLYKMQSRLEPPEKCLLNVCIKKWHERFGHQNVVYVRNILKRNGINYQDDWDDYVCPGRTYGKQQSITSSKY</sequence>
<evidence type="ECO:0000313" key="2">
    <source>
        <dbReference type="EMBL" id="KAK9876478.1"/>
    </source>
</evidence>
<protein>
    <recommendedName>
        <fullName evidence="4">GAG-pre-integrase domain-containing protein</fullName>
    </recommendedName>
</protein>
<proteinExistence type="predicted"/>
<reference evidence="2 3" key="1">
    <citation type="submission" date="2023-03" db="EMBL/GenBank/DDBJ databases">
        <title>Genome insight into feeding habits of ladybird beetles.</title>
        <authorList>
            <person name="Li H.-S."/>
            <person name="Huang Y.-H."/>
            <person name="Pang H."/>
        </authorList>
    </citation>
    <scope>NUCLEOTIDE SEQUENCE [LARGE SCALE GENOMIC DNA]</scope>
    <source>
        <strain evidence="2">SYSU_2023b</strain>
        <tissue evidence="2">Whole body</tissue>
    </source>
</reference>
<dbReference type="Proteomes" id="UP001431783">
    <property type="component" value="Unassembled WGS sequence"/>
</dbReference>
<feature type="region of interest" description="Disordered" evidence="1">
    <location>
        <begin position="1"/>
        <end position="27"/>
    </location>
</feature>
<gene>
    <name evidence="2" type="ORF">WA026_012790</name>
</gene>
<keyword evidence="3" id="KW-1185">Reference proteome</keyword>
<organism evidence="2 3">
    <name type="scientific">Henosepilachna vigintioctopunctata</name>
    <dbReference type="NCBI Taxonomy" id="420089"/>
    <lineage>
        <taxon>Eukaryota</taxon>
        <taxon>Metazoa</taxon>
        <taxon>Ecdysozoa</taxon>
        <taxon>Arthropoda</taxon>
        <taxon>Hexapoda</taxon>
        <taxon>Insecta</taxon>
        <taxon>Pterygota</taxon>
        <taxon>Neoptera</taxon>
        <taxon>Endopterygota</taxon>
        <taxon>Coleoptera</taxon>
        <taxon>Polyphaga</taxon>
        <taxon>Cucujiformia</taxon>
        <taxon>Coccinelloidea</taxon>
        <taxon>Coccinellidae</taxon>
        <taxon>Epilachninae</taxon>
        <taxon>Epilachnini</taxon>
        <taxon>Henosepilachna</taxon>
    </lineage>
</organism>
<name>A0AAW1U632_9CUCU</name>
<evidence type="ECO:0000256" key="1">
    <source>
        <dbReference type="SAM" id="MobiDB-lite"/>
    </source>
</evidence>
<dbReference type="EMBL" id="JARQZJ010000036">
    <property type="protein sequence ID" value="KAK9876478.1"/>
    <property type="molecule type" value="Genomic_DNA"/>
</dbReference>
<dbReference type="AlphaFoldDB" id="A0AAW1U632"/>
<evidence type="ECO:0008006" key="4">
    <source>
        <dbReference type="Google" id="ProtNLM"/>
    </source>
</evidence>